<evidence type="ECO:0000313" key="4">
    <source>
        <dbReference type="Proteomes" id="UP001157167"/>
    </source>
</evidence>
<dbReference type="InterPro" id="IPR043726">
    <property type="entry name" value="LiaI-LiaF-like_TM1"/>
</dbReference>
<dbReference type="Pfam" id="PF18917">
    <property type="entry name" value="LiaI-LiaF-like_TM1"/>
    <property type="match status" value="1"/>
</dbReference>
<organism evidence="3 4">
    <name type="scientific">Zoogloea oryzae</name>
    <dbReference type="NCBI Taxonomy" id="310767"/>
    <lineage>
        <taxon>Bacteria</taxon>
        <taxon>Pseudomonadati</taxon>
        <taxon>Pseudomonadota</taxon>
        <taxon>Betaproteobacteria</taxon>
        <taxon>Rhodocyclales</taxon>
        <taxon>Zoogloeaceae</taxon>
        <taxon>Zoogloea</taxon>
    </lineage>
</organism>
<dbReference type="Proteomes" id="UP001157167">
    <property type="component" value="Unassembled WGS sequence"/>
</dbReference>
<name>A0ABQ6F7U5_9RHOO</name>
<keyword evidence="1" id="KW-1133">Transmembrane helix</keyword>
<feature type="transmembrane region" description="Helical" evidence="1">
    <location>
        <begin position="35"/>
        <end position="53"/>
    </location>
</feature>
<protein>
    <recommendedName>
        <fullName evidence="2">LiaI-LiaF-like transmembrane region domain-containing protein</fullName>
    </recommendedName>
</protein>
<accession>A0ABQ6F7U5</accession>
<gene>
    <name evidence="3" type="ORF">GCM10007933_10920</name>
</gene>
<keyword evidence="1" id="KW-0812">Transmembrane</keyword>
<evidence type="ECO:0000259" key="2">
    <source>
        <dbReference type="Pfam" id="PF18917"/>
    </source>
</evidence>
<proteinExistence type="predicted"/>
<dbReference type="EMBL" id="BSPX01000011">
    <property type="protein sequence ID" value="GLT21640.1"/>
    <property type="molecule type" value="Genomic_DNA"/>
</dbReference>
<keyword evidence="1" id="KW-0472">Membrane</keyword>
<evidence type="ECO:0000313" key="3">
    <source>
        <dbReference type="EMBL" id="GLT21640.1"/>
    </source>
</evidence>
<feature type="domain" description="LiaI-LiaF-like transmembrane region" evidence="2">
    <location>
        <begin position="5"/>
        <end position="49"/>
    </location>
</feature>
<comment type="caution">
    <text evidence="3">The sequence shown here is derived from an EMBL/GenBank/DDBJ whole genome shotgun (WGS) entry which is preliminary data.</text>
</comment>
<keyword evidence="4" id="KW-1185">Reference proteome</keyword>
<sequence>MRGHFAAISLILIGVVALGINLDLFELDIVRLARTWWPLVLIALGIGLFLTPGEGRKPD</sequence>
<evidence type="ECO:0000256" key="1">
    <source>
        <dbReference type="SAM" id="Phobius"/>
    </source>
</evidence>
<dbReference type="RefSeq" id="WP_284187049.1">
    <property type="nucleotide sequence ID" value="NZ_BSPX01000011.1"/>
</dbReference>
<reference evidence="4" key="1">
    <citation type="journal article" date="2019" name="Int. J. Syst. Evol. Microbiol.">
        <title>The Global Catalogue of Microorganisms (GCM) 10K type strain sequencing project: providing services to taxonomists for standard genome sequencing and annotation.</title>
        <authorList>
            <consortium name="The Broad Institute Genomics Platform"/>
            <consortium name="The Broad Institute Genome Sequencing Center for Infectious Disease"/>
            <person name="Wu L."/>
            <person name="Ma J."/>
        </authorList>
    </citation>
    <scope>NUCLEOTIDE SEQUENCE [LARGE SCALE GENOMIC DNA]</scope>
    <source>
        <strain evidence="4">NBRC 102407</strain>
    </source>
</reference>